<evidence type="ECO:0008006" key="4">
    <source>
        <dbReference type="Google" id="ProtNLM"/>
    </source>
</evidence>
<dbReference type="SUPFAM" id="SSF50405">
    <property type="entry name" value="Actin-crosslinking proteins"/>
    <property type="match status" value="1"/>
</dbReference>
<keyword evidence="1" id="KW-0472">Membrane</keyword>
<sequence>MMNITQKHLDDFKRLFRDDPRIQALTLEEVLENTRGKQVDWTSLQLQPPAAAALSVSALDDCQMRIGYVVFDAVCLAIGAVGLRATVKPQTIDAVAKAVKPVMSKLEVTIAEMASPQASKADMAWGVYTLMSTLYDAEALGAVLSAFFGGLSWWDMILYGITSTATIIAVLATNGLAFAAEVVLLLVTFVSLVSDSLAAVQACDLPARTPPPHPAPEAGTNPFPFEPVAALRTLSGKFLTVVNNGGLGGNVAIQTTSRAIGPWEKFHLVPINAEARTFALRTADGRYVTAVMGGGMGNPSDTNNPLTTTASVVGPWEKLSFVEQGDGTYAICTSDGYYLSALNGGGWGKQDKENKTPIHTTATKIREWETFTLERVVK</sequence>
<evidence type="ECO:0000313" key="2">
    <source>
        <dbReference type="EMBL" id="GEN13386.1"/>
    </source>
</evidence>
<proteinExistence type="predicted"/>
<keyword evidence="1" id="KW-0812">Transmembrane</keyword>
<dbReference type="EMBL" id="BJXR01000079">
    <property type="protein sequence ID" value="GEN13386.1"/>
    <property type="molecule type" value="Genomic_DNA"/>
</dbReference>
<feature type="transmembrane region" description="Helical" evidence="1">
    <location>
        <begin position="167"/>
        <end position="192"/>
    </location>
</feature>
<dbReference type="AlphaFoldDB" id="A0A511TGS9"/>
<dbReference type="RefSeq" id="WP_074959406.1">
    <property type="nucleotide sequence ID" value="NZ_BJXR01000079.1"/>
</dbReference>
<reference evidence="2 3" key="1">
    <citation type="submission" date="2019-07" db="EMBL/GenBank/DDBJ databases">
        <title>Whole genome shotgun sequence of Myxococcus fulvus NBRC 100333.</title>
        <authorList>
            <person name="Hosoyama A."/>
            <person name="Uohara A."/>
            <person name="Ohji S."/>
            <person name="Ichikawa N."/>
        </authorList>
    </citation>
    <scope>NUCLEOTIDE SEQUENCE [LARGE SCALE GENOMIC DNA]</scope>
    <source>
        <strain evidence="2 3">NBRC 100333</strain>
    </source>
</reference>
<dbReference type="Gene3D" id="2.80.10.50">
    <property type="match status" value="1"/>
</dbReference>
<dbReference type="OrthoDB" id="9783748at2"/>
<organism evidence="2 3">
    <name type="scientific">Myxococcus fulvus</name>
    <dbReference type="NCBI Taxonomy" id="33"/>
    <lineage>
        <taxon>Bacteria</taxon>
        <taxon>Pseudomonadati</taxon>
        <taxon>Myxococcota</taxon>
        <taxon>Myxococcia</taxon>
        <taxon>Myxococcales</taxon>
        <taxon>Cystobacterineae</taxon>
        <taxon>Myxococcaceae</taxon>
        <taxon>Myxococcus</taxon>
    </lineage>
</organism>
<dbReference type="CDD" id="cd00257">
    <property type="entry name" value="beta-trefoil_FSCN-like"/>
    <property type="match status" value="1"/>
</dbReference>
<name>A0A511TGS9_MYXFU</name>
<protein>
    <recommendedName>
        <fullName evidence="4">Fascin domain-containing protein</fullName>
    </recommendedName>
</protein>
<keyword evidence="1" id="KW-1133">Transmembrane helix</keyword>
<dbReference type="InterPro" id="IPR008999">
    <property type="entry name" value="Actin-crosslinking"/>
</dbReference>
<evidence type="ECO:0000313" key="3">
    <source>
        <dbReference type="Proteomes" id="UP000321514"/>
    </source>
</evidence>
<dbReference type="Proteomes" id="UP000321514">
    <property type="component" value="Unassembled WGS sequence"/>
</dbReference>
<evidence type="ECO:0000256" key="1">
    <source>
        <dbReference type="SAM" id="Phobius"/>
    </source>
</evidence>
<comment type="caution">
    <text evidence="2">The sequence shown here is derived from an EMBL/GenBank/DDBJ whole genome shotgun (WGS) entry which is preliminary data.</text>
</comment>
<feature type="transmembrane region" description="Helical" evidence="1">
    <location>
        <begin position="139"/>
        <end position="161"/>
    </location>
</feature>
<accession>A0A511TGS9</accession>
<gene>
    <name evidence="2" type="ORF">MFU01_84230</name>
</gene>